<comment type="caution">
    <text evidence="2">The sequence shown here is derived from an EMBL/GenBank/DDBJ whole genome shotgun (WGS) entry which is preliminary data.</text>
</comment>
<feature type="region of interest" description="Disordered" evidence="1">
    <location>
        <begin position="1"/>
        <end position="24"/>
    </location>
</feature>
<dbReference type="AlphaFoldDB" id="A0A8J5PJN5"/>
<sequence>MEATSEVAAENEAQGSTRSKQPRARLNFLQNCLVRMYLRSRSNHSLPLDESQKQRHPRSFPDLRNKDKHHLRGPQA</sequence>
<protein>
    <submittedName>
        <fullName evidence="2">Uncharacterized protein</fullName>
    </submittedName>
</protein>
<dbReference type="EMBL" id="JAELUQ010000001">
    <property type="protein sequence ID" value="KAG7421033.1"/>
    <property type="molecule type" value="Genomic_DNA"/>
</dbReference>
<dbReference type="Proteomes" id="UP000694050">
    <property type="component" value="Unassembled WGS sequence"/>
</dbReference>
<evidence type="ECO:0000313" key="2">
    <source>
        <dbReference type="EMBL" id="KAG7421033.1"/>
    </source>
</evidence>
<feature type="compositionally biased region" description="Basic residues" evidence="1">
    <location>
        <begin position="66"/>
        <end position="76"/>
    </location>
</feature>
<reference evidence="2" key="1">
    <citation type="submission" date="2021-04" db="EMBL/GenBank/DDBJ databases">
        <title>First draft genome resource for Brassicaceae pathogens Fusarium oxysporum f. sp. raphani and Fusarium oxysporum f. sp. rapae.</title>
        <authorList>
            <person name="Asai S."/>
        </authorList>
    </citation>
    <scope>NUCLEOTIDE SEQUENCE</scope>
    <source>
        <strain evidence="2">Tf1208</strain>
    </source>
</reference>
<evidence type="ECO:0000256" key="1">
    <source>
        <dbReference type="SAM" id="MobiDB-lite"/>
    </source>
</evidence>
<evidence type="ECO:0000313" key="3">
    <source>
        <dbReference type="Proteomes" id="UP000694050"/>
    </source>
</evidence>
<feature type="region of interest" description="Disordered" evidence="1">
    <location>
        <begin position="43"/>
        <end position="76"/>
    </location>
</feature>
<gene>
    <name evidence="2" type="ORF">Forpe1208_v001703</name>
</gene>
<accession>A0A8J5PJN5</accession>
<proteinExistence type="predicted"/>
<organism evidence="2 3">
    <name type="scientific">Fusarium oxysporum f. sp. rapae</name>
    <dbReference type="NCBI Taxonomy" id="485398"/>
    <lineage>
        <taxon>Eukaryota</taxon>
        <taxon>Fungi</taxon>
        <taxon>Dikarya</taxon>
        <taxon>Ascomycota</taxon>
        <taxon>Pezizomycotina</taxon>
        <taxon>Sordariomycetes</taxon>
        <taxon>Hypocreomycetidae</taxon>
        <taxon>Hypocreales</taxon>
        <taxon>Nectriaceae</taxon>
        <taxon>Fusarium</taxon>
        <taxon>Fusarium oxysporum species complex</taxon>
    </lineage>
</organism>
<name>A0A8J5PJN5_FUSOX</name>